<comment type="caution">
    <text evidence="2">The sequence shown here is derived from an EMBL/GenBank/DDBJ whole genome shotgun (WGS) entry which is preliminary data.</text>
</comment>
<dbReference type="AlphaFoldDB" id="A0A4Q1D6C4"/>
<gene>
    <name evidence="2" type="ORF">ESB13_15115</name>
</gene>
<evidence type="ECO:0000313" key="2">
    <source>
        <dbReference type="EMBL" id="RXK83423.1"/>
    </source>
</evidence>
<reference evidence="2 3" key="1">
    <citation type="submission" date="2019-01" db="EMBL/GenBank/DDBJ databases">
        <title>Filimonas sp. strain TTM-71.</title>
        <authorList>
            <person name="Chen W.-M."/>
        </authorList>
    </citation>
    <scope>NUCLEOTIDE SEQUENCE [LARGE SCALE GENOMIC DNA]</scope>
    <source>
        <strain evidence="2 3">TTM-71</strain>
    </source>
</reference>
<dbReference type="OrthoDB" id="9834173at2"/>
<keyword evidence="3" id="KW-1185">Reference proteome</keyword>
<name>A0A4Q1D6C4_9BACT</name>
<feature type="region of interest" description="Disordered" evidence="1">
    <location>
        <begin position="104"/>
        <end position="132"/>
    </location>
</feature>
<evidence type="ECO:0000256" key="1">
    <source>
        <dbReference type="SAM" id="MobiDB-lite"/>
    </source>
</evidence>
<feature type="compositionally biased region" description="Polar residues" evidence="1">
    <location>
        <begin position="112"/>
        <end position="123"/>
    </location>
</feature>
<sequence length="325" mass="36490">MFSTLAPQHRYAMVKYIAIRMTVMVCYCYVFTLSANAQTPPAGSAGKKGIDTSAAIINTTGPANTHSEDSATVKLSRKARKLQAKADKRRNAIALAEEIASAASPATGLPGDSTSQAHDTTGSGKPANKGEITKLEDCEIPFEMAYNIKHMRPSEMDSLKIVFQKIVLEEQEEKIVTIRMRFSDDHIHGYMTKAPIHHSNKYVVVNMPINVKIQWCCTPDSTHPKHCAATFAEIKHLDSTEHCTRWTQTDDGTHMVEQVAAAKERIDKRSKKKKPFFGRVVEFFQFKPKEKYILIPVDKTFRELLKPPVQNTDNQHTTPTKINQF</sequence>
<proteinExistence type="predicted"/>
<organism evidence="2 3">
    <name type="scientific">Filimonas effusa</name>
    <dbReference type="NCBI Taxonomy" id="2508721"/>
    <lineage>
        <taxon>Bacteria</taxon>
        <taxon>Pseudomonadati</taxon>
        <taxon>Bacteroidota</taxon>
        <taxon>Chitinophagia</taxon>
        <taxon>Chitinophagales</taxon>
        <taxon>Chitinophagaceae</taxon>
        <taxon>Filimonas</taxon>
    </lineage>
</organism>
<dbReference type="Proteomes" id="UP000290545">
    <property type="component" value="Unassembled WGS sequence"/>
</dbReference>
<dbReference type="RefSeq" id="WP_129004476.1">
    <property type="nucleotide sequence ID" value="NZ_SDHZ01000002.1"/>
</dbReference>
<evidence type="ECO:0000313" key="3">
    <source>
        <dbReference type="Proteomes" id="UP000290545"/>
    </source>
</evidence>
<accession>A0A4Q1D6C4</accession>
<protein>
    <submittedName>
        <fullName evidence="2">Uncharacterized protein</fullName>
    </submittedName>
</protein>
<dbReference type="EMBL" id="SDHZ01000002">
    <property type="protein sequence ID" value="RXK83423.1"/>
    <property type="molecule type" value="Genomic_DNA"/>
</dbReference>